<dbReference type="EMBL" id="CP002770">
    <property type="protein sequence ID" value="AEG14706.1"/>
    <property type="molecule type" value="Genomic_DNA"/>
</dbReference>
<proteinExistence type="predicted"/>
<evidence type="ECO:0000313" key="1">
    <source>
        <dbReference type="EMBL" id="AEG14706.1"/>
    </source>
</evidence>
<dbReference type="KEGG" id="dku:Desku_1119"/>
<evidence type="ECO:0000313" key="2">
    <source>
        <dbReference type="Proteomes" id="UP000009229"/>
    </source>
</evidence>
<dbReference type="Proteomes" id="UP000009229">
    <property type="component" value="Chromosome"/>
</dbReference>
<sequence length="111" mass="11813">MKVSNRPWSEIPKTVEAYGSVKNWCSACLINLNEGPVREWVASNCKLPVMEPSGALNRNALAAAAAALAGGRGGVDAPLGVRRKAARKLVRLYKEAEMDPPASLKQLAGVK</sequence>
<accession>A0AAU8PBX6</accession>
<organism evidence="1 2">
    <name type="scientific">Desulfofundulus kuznetsovii (strain DSM 6115 / VKM B-1805 / 17)</name>
    <name type="common">Desulfotomaculum kuznetsovii</name>
    <dbReference type="NCBI Taxonomy" id="760568"/>
    <lineage>
        <taxon>Bacteria</taxon>
        <taxon>Bacillati</taxon>
        <taxon>Bacillota</taxon>
        <taxon>Clostridia</taxon>
        <taxon>Eubacteriales</taxon>
        <taxon>Peptococcaceae</taxon>
        <taxon>Desulfofundulus</taxon>
    </lineage>
</organism>
<reference evidence="2" key="1">
    <citation type="submission" date="2011-05" db="EMBL/GenBank/DDBJ databases">
        <title>Complete sequence of Desulfotomaculum kuznetsovii DSM 6115.</title>
        <authorList>
            <person name="Lucas S."/>
            <person name="Han J."/>
            <person name="Lapidus A."/>
            <person name="Cheng J.-F."/>
            <person name="Goodwin L."/>
            <person name="Pitluck S."/>
            <person name="Peters L."/>
            <person name="Mikhailova N."/>
            <person name="Lu M."/>
            <person name="Saunders E."/>
            <person name="Han C."/>
            <person name="Tapia R."/>
            <person name="Land M."/>
            <person name="Hauser L."/>
            <person name="Kyrpides N."/>
            <person name="Ivanova N."/>
            <person name="Pagani I."/>
            <person name="Nazina T."/>
            <person name="Ivanova A."/>
            <person name="Parshina S."/>
            <person name="Kuever J."/>
            <person name="Muyzer G."/>
            <person name="Plugge C."/>
            <person name="Stams A."/>
            <person name="Woyke T."/>
        </authorList>
    </citation>
    <scope>NUCLEOTIDE SEQUENCE [LARGE SCALE GENOMIC DNA]</scope>
    <source>
        <strain evidence="2">DSM 6115 / VKM B-1805 / 17</strain>
    </source>
</reference>
<name>A0AAU8PBX6_DESK7</name>
<gene>
    <name evidence="1" type="ordered locus">Desku_1119</name>
</gene>
<protein>
    <submittedName>
        <fullName evidence="1">Uncharacterized protein</fullName>
    </submittedName>
</protein>
<keyword evidence="2" id="KW-1185">Reference proteome</keyword>
<dbReference type="AlphaFoldDB" id="A0AAU8PBX6"/>